<dbReference type="Proteomes" id="UP000197138">
    <property type="component" value="Unassembled WGS sequence"/>
</dbReference>
<dbReference type="AlphaFoldDB" id="A0A218WQG4"/>
<accession>A0A218WQG4</accession>
<organism evidence="2 3">
    <name type="scientific">Punica granatum</name>
    <name type="common">Pomegranate</name>
    <dbReference type="NCBI Taxonomy" id="22663"/>
    <lineage>
        <taxon>Eukaryota</taxon>
        <taxon>Viridiplantae</taxon>
        <taxon>Streptophyta</taxon>
        <taxon>Embryophyta</taxon>
        <taxon>Tracheophyta</taxon>
        <taxon>Spermatophyta</taxon>
        <taxon>Magnoliopsida</taxon>
        <taxon>eudicotyledons</taxon>
        <taxon>Gunneridae</taxon>
        <taxon>Pentapetalae</taxon>
        <taxon>rosids</taxon>
        <taxon>malvids</taxon>
        <taxon>Myrtales</taxon>
        <taxon>Lythraceae</taxon>
        <taxon>Punica</taxon>
    </lineage>
</organism>
<feature type="compositionally biased region" description="Polar residues" evidence="1">
    <location>
        <begin position="241"/>
        <end position="255"/>
    </location>
</feature>
<name>A0A218WQG4_PUNGR</name>
<evidence type="ECO:0000313" key="2">
    <source>
        <dbReference type="EMBL" id="OWM74708.1"/>
    </source>
</evidence>
<evidence type="ECO:0000256" key="1">
    <source>
        <dbReference type="SAM" id="MobiDB-lite"/>
    </source>
</evidence>
<protein>
    <submittedName>
        <fullName evidence="2">Uncharacterized protein</fullName>
    </submittedName>
</protein>
<feature type="region of interest" description="Disordered" evidence="1">
    <location>
        <begin position="228"/>
        <end position="260"/>
    </location>
</feature>
<dbReference type="EMBL" id="MTKT01003655">
    <property type="protein sequence ID" value="OWM74708.1"/>
    <property type="molecule type" value="Genomic_DNA"/>
</dbReference>
<feature type="region of interest" description="Disordered" evidence="1">
    <location>
        <begin position="279"/>
        <end position="409"/>
    </location>
</feature>
<sequence length="424" mass="46817">MVGNSRAAYLNAQCGIVGMNHTTHLNPSSSTLRVSDALFISLEAQSRQTEITVISGSPKKLRKQFEKSSFGLLGHLRLHICIYRLKRQVPTAVRVDPITLGPNDHHSHLRGSVRSQEPLTLPQNSIGSLRGDVRPDWCQTGPNFQTYSVFRDLCRAVRVDPITLGPNDHHSHLRGSVRSQEPLTLPQNSIGSLRGDVRPDWCQTGPNFQTYSVFRDLCRAVRVDPITLGPNDHHSHLRGSVRSQEPLTLPQNSIGSLRGDVRPDLCQSGLSNISAGWSSRVTSVRHRASPSATLERHQRPSPSVTERNPRASPASVTERHRAQPSSVTSVRHRASPSATLERHQRPSPSVTERNPRASPASVTERHRAQPSSVTSVRHRASPSATLERHQRPSPSVTERNPRASPASVTELQAEVARTAMFPLF</sequence>
<gene>
    <name evidence="2" type="ORF">CDL15_Pgr004671</name>
</gene>
<proteinExistence type="predicted"/>
<comment type="caution">
    <text evidence="2">The sequence shown here is derived from an EMBL/GenBank/DDBJ whole genome shotgun (WGS) entry which is preliminary data.</text>
</comment>
<evidence type="ECO:0000313" key="3">
    <source>
        <dbReference type="Proteomes" id="UP000197138"/>
    </source>
</evidence>
<reference evidence="3" key="1">
    <citation type="journal article" date="2017" name="Plant J.">
        <title>The pomegranate (Punica granatum L.) genome and the genomics of punicalagin biosynthesis.</title>
        <authorList>
            <person name="Qin G."/>
            <person name="Xu C."/>
            <person name="Ming R."/>
            <person name="Tang H."/>
            <person name="Guyot R."/>
            <person name="Kramer E.M."/>
            <person name="Hu Y."/>
            <person name="Yi X."/>
            <person name="Qi Y."/>
            <person name="Xu X."/>
            <person name="Gao Z."/>
            <person name="Pan H."/>
            <person name="Jian J."/>
            <person name="Tian Y."/>
            <person name="Yue Z."/>
            <person name="Xu Y."/>
        </authorList>
    </citation>
    <scope>NUCLEOTIDE SEQUENCE [LARGE SCALE GENOMIC DNA]</scope>
    <source>
        <strain evidence="3">cv. Dabenzi</strain>
    </source>
</reference>